<reference evidence="1" key="1">
    <citation type="submission" date="2024-02" db="EMBL/GenBank/DDBJ databases">
        <title>Metagenome Assembled Genome of Zalaria obscura JY119.</title>
        <authorList>
            <person name="Vighnesh L."/>
            <person name="Jagadeeshwari U."/>
            <person name="Venkata Ramana C."/>
            <person name="Sasikala C."/>
        </authorList>
    </citation>
    <scope>NUCLEOTIDE SEQUENCE</scope>
    <source>
        <strain evidence="1">JY119</strain>
    </source>
</reference>
<gene>
    <name evidence="1" type="ORF">M8818_005777</name>
</gene>
<evidence type="ECO:0000313" key="1">
    <source>
        <dbReference type="EMBL" id="KAK8202250.1"/>
    </source>
</evidence>
<keyword evidence="2" id="KW-1185">Reference proteome</keyword>
<sequence>MRASTVLASLAAAGGVLAQRPSDTPVCDYYTTALLKNNTAENQYTLLTLLVNTAVIGNYTQPNVGVSVPGILAPGTYNGTEVNLLPYFDGMLALLLTHLYQYFGYLLGCTKYSTPGFPAYAGHASMYEVHKFMDLSAAEVGYFIQQVGLSAASFGVATDDIMAVGTALNSLFGYRCAPAMTVIPAQGAVLESICIDESCPIAPNATCSMYNATMMPQNATAASGSMSNGTMTSGGNGSMSSASATMPAQYTGAASAFGIQAGVVGLAAAAFAFLL</sequence>
<comment type="caution">
    <text evidence="1">The sequence shown here is derived from an EMBL/GenBank/DDBJ whole genome shotgun (WGS) entry which is preliminary data.</text>
</comment>
<proteinExistence type="predicted"/>
<dbReference type="EMBL" id="JAMKPW020000033">
    <property type="protein sequence ID" value="KAK8202250.1"/>
    <property type="molecule type" value="Genomic_DNA"/>
</dbReference>
<protein>
    <submittedName>
        <fullName evidence="1">Uncharacterized protein</fullName>
    </submittedName>
</protein>
<evidence type="ECO:0000313" key="2">
    <source>
        <dbReference type="Proteomes" id="UP001320706"/>
    </source>
</evidence>
<organism evidence="1 2">
    <name type="scientific">Zalaria obscura</name>
    <dbReference type="NCBI Taxonomy" id="2024903"/>
    <lineage>
        <taxon>Eukaryota</taxon>
        <taxon>Fungi</taxon>
        <taxon>Dikarya</taxon>
        <taxon>Ascomycota</taxon>
        <taxon>Pezizomycotina</taxon>
        <taxon>Dothideomycetes</taxon>
        <taxon>Dothideomycetidae</taxon>
        <taxon>Dothideales</taxon>
        <taxon>Zalariaceae</taxon>
        <taxon>Zalaria</taxon>
    </lineage>
</organism>
<accession>A0ACC3SAR1</accession>
<name>A0ACC3SAR1_9PEZI</name>
<dbReference type="Proteomes" id="UP001320706">
    <property type="component" value="Unassembled WGS sequence"/>
</dbReference>